<sequence>MDLQQQDARRAAARAFIESLDKLQETLCSDAGQVVTPEPEAVEEVVDHPSETPVEINLDTLEQAVADIERFMQAKKQD</sequence>
<reference evidence="1 2" key="1">
    <citation type="submission" date="2018-02" db="EMBL/GenBank/DDBJ databases">
        <authorList>
            <person name="Cohen D.B."/>
            <person name="Kent A.D."/>
        </authorList>
    </citation>
    <scope>NUCLEOTIDE SEQUENCE [LARGE SCALE GENOMIC DNA]</scope>
    <source>
        <strain evidence="1 2">ULC007</strain>
    </source>
</reference>
<organism evidence="1 2">
    <name type="scientific">Phormidesmis priestleyi ULC007</name>
    <dbReference type="NCBI Taxonomy" id="1920490"/>
    <lineage>
        <taxon>Bacteria</taxon>
        <taxon>Bacillati</taxon>
        <taxon>Cyanobacteriota</taxon>
        <taxon>Cyanophyceae</taxon>
        <taxon>Leptolyngbyales</taxon>
        <taxon>Leptolyngbyaceae</taxon>
        <taxon>Phormidesmis</taxon>
    </lineage>
</organism>
<reference evidence="1 2" key="2">
    <citation type="submission" date="2018-03" db="EMBL/GenBank/DDBJ databases">
        <title>The ancient ancestry and fast evolution of plastids.</title>
        <authorList>
            <person name="Moore K.R."/>
            <person name="Magnabosco C."/>
            <person name="Momper L."/>
            <person name="Gold D.A."/>
            <person name="Bosak T."/>
            <person name="Fournier G.P."/>
        </authorList>
    </citation>
    <scope>NUCLEOTIDE SEQUENCE [LARGE SCALE GENOMIC DNA]</scope>
    <source>
        <strain evidence="1 2">ULC007</strain>
    </source>
</reference>
<proteinExistence type="predicted"/>
<comment type="caution">
    <text evidence="1">The sequence shown here is derived from an EMBL/GenBank/DDBJ whole genome shotgun (WGS) entry which is preliminary data.</text>
</comment>
<evidence type="ECO:0000313" key="1">
    <source>
        <dbReference type="EMBL" id="PSB20642.1"/>
    </source>
</evidence>
<dbReference type="Proteomes" id="UP000238634">
    <property type="component" value="Unassembled WGS sequence"/>
</dbReference>
<gene>
    <name evidence="1" type="ORF">C7B65_06980</name>
</gene>
<evidence type="ECO:0000313" key="2">
    <source>
        <dbReference type="Proteomes" id="UP000238634"/>
    </source>
</evidence>
<dbReference type="EMBL" id="PVWG01000005">
    <property type="protein sequence ID" value="PSB20642.1"/>
    <property type="molecule type" value="Genomic_DNA"/>
</dbReference>
<keyword evidence="2" id="KW-1185">Reference proteome</keyword>
<protein>
    <submittedName>
        <fullName evidence="1">Uncharacterized protein</fullName>
    </submittedName>
</protein>
<accession>A0A2T1DJI8</accession>
<name>A0A2T1DJI8_9CYAN</name>
<dbReference type="AlphaFoldDB" id="A0A2T1DJI8"/>